<evidence type="ECO:0000259" key="5">
    <source>
        <dbReference type="Pfam" id="PF03936"/>
    </source>
</evidence>
<dbReference type="Pfam" id="PF03936">
    <property type="entry name" value="Terpene_synth_C"/>
    <property type="match status" value="2"/>
</dbReference>
<dbReference type="SUPFAM" id="SSF48239">
    <property type="entry name" value="Terpenoid cyclases/Protein prenyltransferases"/>
    <property type="match status" value="1"/>
</dbReference>
<dbReference type="SUPFAM" id="SSF48576">
    <property type="entry name" value="Terpenoid synthases"/>
    <property type="match status" value="1"/>
</dbReference>
<dbReference type="Pfam" id="PF01397">
    <property type="entry name" value="Terpene_synth"/>
    <property type="match status" value="1"/>
</dbReference>
<keyword evidence="3" id="KW-0460">Magnesium</keyword>
<dbReference type="InterPro" id="IPR008949">
    <property type="entry name" value="Isoprenoid_synthase_dom_sf"/>
</dbReference>
<dbReference type="SFLD" id="SFLDG01019">
    <property type="entry name" value="Terpene_Cyclase_Like_1_C_Termi"/>
    <property type="match status" value="1"/>
</dbReference>
<evidence type="ECO:0008006" key="7">
    <source>
        <dbReference type="Google" id="ProtNLM"/>
    </source>
</evidence>
<sequence length="320" mass="37686">MLSLYEASFLSIEGENILDEARDFSAKHLEEYVKQNKDKNLSATVSHALEIPLHWRMLRLEARWFIDIYRRREDMNPILLELAELDFNMVQATHQEDLKQVSRWWKSTGLGEKLSFARNRLMENFLWTVGITFQPQFGYCRRMLTKVNALITTIDDVYDVYGTLDELELFTDAVERWDINAMDQLPDYMKICFLALHNSVNEMAFDTLKEQEFHIIQYLKKVDELERGDVPKSIQCYMNETSASEKDAREYIRCLIMVTWKKMNEERATTSPFSQTFIEIAMNLARMGQCMYQYGDGHGIVDRETKDRILSLLIKPIPLN</sequence>
<dbReference type="InterPro" id="IPR044814">
    <property type="entry name" value="Terpene_cyclase_plant_C1"/>
</dbReference>
<dbReference type="InterPro" id="IPR050148">
    <property type="entry name" value="Terpene_synthase-like"/>
</dbReference>
<dbReference type="AlphaFoldDB" id="A0A2N9I3V0"/>
<dbReference type="InterPro" id="IPR034741">
    <property type="entry name" value="Terpene_cyclase-like_1_C"/>
</dbReference>
<dbReference type="GO" id="GO:0000287">
    <property type="term" value="F:magnesium ion binding"/>
    <property type="evidence" value="ECO:0007669"/>
    <property type="project" value="InterPro"/>
</dbReference>
<feature type="domain" description="Terpene synthase metal-binding" evidence="5">
    <location>
        <begin position="106"/>
        <end position="221"/>
    </location>
</feature>
<organism evidence="6">
    <name type="scientific">Fagus sylvatica</name>
    <name type="common">Beechnut</name>
    <dbReference type="NCBI Taxonomy" id="28930"/>
    <lineage>
        <taxon>Eukaryota</taxon>
        <taxon>Viridiplantae</taxon>
        <taxon>Streptophyta</taxon>
        <taxon>Embryophyta</taxon>
        <taxon>Tracheophyta</taxon>
        <taxon>Spermatophyta</taxon>
        <taxon>Magnoliopsida</taxon>
        <taxon>eudicotyledons</taxon>
        <taxon>Gunneridae</taxon>
        <taxon>Pentapetalae</taxon>
        <taxon>rosids</taxon>
        <taxon>fabids</taxon>
        <taxon>Fagales</taxon>
        <taxon>Fagaceae</taxon>
        <taxon>Fagus</taxon>
    </lineage>
</organism>
<dbReference type="CDD" id="cd00684">
    <property type="entry name" value="Terpene_cyclase_plant_C1"/>
    <property type="match status" value="1"/>
</dbReference>
<protein>
    <recommendedName>
        <fullName evidence="7">Terpene synthase metal-binding domain-containing protein</fullName>
    </recommendedName>
</protein>
<dbReference type="InterPro" id="IPR008930">
    <property type="entry name" value="Terpenoid_cyclase/PrenylTrfase"/>
</dbReference>
<evidence type="ECO:0000256" key="3">
    <source>
        <dbReference type="ARBA" id="ARBA00022842"/>
    </source>
</evidence>
<evidence type="ECO:0000256" key="2">
    <source>
        <dbReference type="ARBA" id="ARBA00022723"/>
    </source>
</evidence>
<proteinExistence type="predicted"/>
<dbReference type="Gene3D" id="1.50.10.130">
    <property type="entry name" value="Terpene synthase, N-terminal domain"/>
    <property type="match status" value="1"/>
</dbReference>
<keyword evidence="2" id="KW-0479">Metal-binding</keyword>
<reference evidence="6" key="1">
    <citation type="submission" date="2018-02" db="EMBL/GenBank/DDBJ databases">
        <authorList>
            <person name="Cohen D.B."/>
            <person name="Kent A.D."/>
        </authorList>
    </citation>
    <scope>NUCLEOTIDE SEQUENCE</scope>
</reference>
<dbReference type="PANTHER" id="PTHR31225:SF9">
    <property type="entry name" value="TERPENE SYNTHASE 10"/>
    <property type="match status" value="1"/>
</dbReference>
<accession>A0A2N9I3V0</accession>
<dbReference type="InterPro" id="IPR036965">
    <property type="entry name" value="Terpene_synth_N_sf"/>
</dbReference>
<feature type="domain" description="Terpene synthase metal-binding" evidence="5">
    <location>
        <begin position="223"/>
        <end position="262"/>
    </location>
</feature>
<dbReference type="InterPro" id="IPR001906">
    <property type="entry name" value="Terpene_synth_N"/>
</dbReference>
<dbReference type="GO" id="GO:0016102">
    <property type="term" value="P:diterpenoid biosynthetic process"/>
    <property type="evidence" value="ECO:0007669"/>
    <property type="project" value="InterPro"/>
</dbReference>
<evidence type="ECO:0000313" key="6">
    <source>
        <dbReference type="EMBL" id="SPD18501.1"/>
    </source>
</evidence>
<dbReference type="InterPro" id="IPR005630">
    <property type="entry name" value="Terpene_synthase_metal-bd"/>
</dbReference>
<evidence type="ECO:0000259" key="4">
    <source>
        <dbReference type="Pfam" id="PF01397"/>
    </source>
</evidence>
<dbReference type="PANTHER" id="PTHR31225">
    <property type="entry name" value="OS04G0344100 PROTEIN-RELATED"/>
    <property type="match status" value="1"/>
</dbReference>
<evidence type="ECO:0000256" key="1">
    <source>
        <dbReference type="ARBA" id="ARBA00001946"/>
    </source>
</evidence>
<comment type="cofactor">
    <cofactor evidence="1">
        <name>Mg(2+)</name>
        <dbReference type="ChEBI" id="CHEBI:18420"/>
    </cofactor>
</comment>
<gene>
    <name evidence="6" type="ORF">FSB_LOCUS46383</name>
</gene>
<dbReference type="SFLD" id="SFLDS00005">
    <property type="entry name" value="Isoprenoid_Synthase_Type_I"/>
    <property type="match status" value="1"/>
</dbReference>
<dbReference type="Gene3D" id="1.10.600.10">
    <property type="entry name" value="Farnesyl Diphosphate Synthase"/>
    <property type="match status" value="2"/>
</dbReference>
<feature type="domain" description="Terpene synthase N-terminal" evidence="4">
    <location>
        <begin position="1"/>
        <end position="49"/>
    </location>
</feature>
<dbReference type="EMBL" id="OIVN01004641">
    <property type="protein sequence ID" value="SPD18501.1"/>
    <property type="molecule type" value="Genomic_DNA"/>
</dbReference>
<name>A0A2N9I3V0_FAGSY</name>
<dbReference type="GO" id="GO:0010333">
    <property type="term" value="F:terpene synthase activity"/>
    <property type="evidence" value="ECO:0007669"/>
    <property type="project" value="InterPro"/>
</dbReference>